<dbReference type="PANTHER" id="PTHR15852:SF16">
    <property type="entry name" value="PROTEIN DISULFIDE ISOMERASE PTAC5, CHLOROPLASTIC"/>
    <property type="match status" value="1"/>
</dbReference>
<name>A0ABR0XQJ1_REHGL</name>
<dbReference type="Gene3D" id="1.10.101.10">
    <property type="entry name" value="PGBD-like superfamily/PGBD"/>
    <property type="match status" value="1"/>
</dbReference>
<keyword evidence="3" id="KW-1185">Reference proteome</keyword>
<feature type="domain" description="Peptidoglycan binding-like" evidence="1">
    <location>
        <begin position="180"/>
        <end position="238"/>
    </location>
</feature>
<evidence type="ECO:0000259" key="1">
    <source>
        <dbReference type="Pfam" id="PF01471"/>
    </source>
</evidence>
<dbReference type="SUPFAM" id="SSF57938">
    <property type="entry name" value="DnaJ/Hsp40 cysteine-rich domain"/>
    <property type="match status" value="1"/>
</dbReference>
<reference evidence="2 3" key="1">
    <citation type="journal article" date="2021" name="Comput. Struct. Biotechnol. J.">
        <title>De novo genome assembly of the potent medicinal plant Rehmannia glutinosa using nanopore technology.</title>
        <authorList>
            <person name="Ma L."/>
            <person name="Dong C."/>
            <person name="Song C."/>
            <person name="Wang X."/>
            <person name="Zheng X."/>
            <person name="Niu Y."/>
            <person name="Chen S."/>
            <person name="Feng W."/>
        </authorList>
    </citation>
    <scope>NUCLEOTIDE SEQUENCE [LARGE SCALE GENOMIC DNA]</scope>
    <source>
        <strain evidence="2">DH-2019</strain>
    </source>
</reference>
<organism evidence="2 3">
    <name type="scientific">Rehmannia glutinosa</name>
    <name type="common">Chinese foxglove</name>
    <dbReference type="NCBI Taxonomy" id="99300"/>
    <lineage>
        <taxon>Eukaryota</taxon>
        <taxon>Viridiplantae</taxon>
        <taxon>Streptophyta</taxon>
        <taxon>Embryophyta</taxon>
        <taxon>Tracheophyta</taxon>
        <taxon>Spermatophyta</taxon>
        <taxon>Magnoliopsida</taxon>
        <taxon>eudicotyledons</taxon>
        <taxon>Gunneridae</taxon>
        <taxon>Pentapetalae</taxon>
        <taxon>asterids</taxon>
        <taxon>lamiids</taxon>
        <taxon>Lamiales</taxon>
        <taxon>Orobanchaceae</taxon>
        <taxon>Rehmannieae</taxon>
        <taxon>Rehmannia</taxon>
    </lineage>
</organism>
<dbReference type="InterPro" id="IPR036366">
    <property type="entry name" value="PGBDSf"/>
</dbReference>
<evidence type="ECO:0000313" key="2">
    <source>
        <dbReference type="EMBL" id="KAK6161432.1"/>
    </source>
</evidence>
<sequence>MLPSLLPLSSNSTLPLLHKPHFLAVSFRPLSKSHICFAFSPSNQNPIGEEARWLREEQRWLREEQRWLREESRWNAERQTLLHEISSLKLRLQELERLNSLQGASVSETVANIAKLLQVLKDGDLGKNTNRIADSGTSAVPLVIEAAKEEAEVVVKEVISIPDKKEILKTRATLRKGSEGDQVREMQEALQKLGFYSGEEDIEFSSFSSGTERAVKTWQATLGAREDGIMTAELLETLFGSSGSGLTKNQEHKSRGPDKIANGAPVASISEVSKVQQTVVTDEGVNEVNVSQHRVFLLGENRWEEPSRLSGSSKKTIKSGNATTKCLTCRGEGRLLCMECDGTGEPNIEPQFMEWVDEGAKCPYCDGVGYSTCDYKEKGNLYGDVQLGQILAAGQILLL</sequence>
<dbReference type="PANTHER" id="PTHR15852">
    <property type="entry name" value="PLASTID TRANSCRIPTIONALLY ACTIVE PROTEIN"/>
    <property type="match status" value="1"/>
</dbReference>
<dbReference type="Proteomes" id="UP001318860">
    <property type="component" value="Unassembled WGS sequence"/>
</dbReference>
<gene>
    <name evidence="2" type="ORF">DH2020_004813</name>
</gene>
<dbReference type="InterPro" id="IPR036410">
    <property type="entry name" value="HSP_DnaJ_Cys-rich_dom_sf"/>
</dbReference>
<dbReference type="Pfam" id="PF01471">
    <property type="entry name" value="PG_binding_1"/>
    <property type="match status" value="1"/>
</dbReference>
<dbReference type="InterPro" id="IPR002477">
    <property type="entry name" value="Peptidoglycan-bd-like"/>
</dbReference>
<proteinExistence type="predicted"/>
<dbReference type="SUPFAM" id="SSF47090">
    <property type="entry name" value="PGBD-like"/>
    <property type="match status" value="1"/>
</dbReference>
<dbReference type="InterPro" id="IPR036365">
    <property type="entry name" value="PGBD-like_sf"/>
</dbReference>
<dbReference type="EMBL" id="JABTTQ020000003">
    <property type="protein sequence ID" value="KAK6161432.1"/>
    <property type="molecule type" value="Genomic_DNA"/>
</dbReference>
<evidence type="ECO:0000313" key="3">
    <source>
        <dbReference type="Proteomes" id="UP001318860"/>
    </source>
</evidence>
<protein>
    <recommendedName>
        <fullName evidence="1">Peptidoglycan binding-like domain-containing protein</fullName>
    </recommendedName>
</protein>
<comment type="caution">
    <text evidence="2">The sequence shown here is derived from an EMBL/GenBank/DDBJ whole genome shotgun (WGS) entry which is preliminary data.</text>
</comment>
<accession>A0ABR0XQJ1</accession>